<comment type="caution">
    <text evidence="3">The sequence shown here is derived from an EMBL/GenBank/DDBJ whole genome shotgun (WGS) entry which is preliminary data.</text>
</comment>
<gene>
    <name evidence="3" type="ORF">AAAT34_09055</name>
</gene>
<evidence type="ECO:0000256" key="1">
    <source>
        <dbReference type="SAM" id="SignalP"/>
    </source>
</evidence>
<feature type="signal peptide" evidence="1">
    <location>
        <begin position="1"/>
        <end position="20"/>
    </location>
</feature>
<keyword evidence="1" id="KW-0732">Signal</keyword>
<sequence>MKKQLLVLAALLIAASTASAQQKARTFSVTPKVGVTVSNITGQLPVYVAYAVMPDVSGTESTIFVPDSDPGKWGLISYENQKRKAGFTAGVEAQYQFTSLFGLSVGVFYTQQGAKYGTKGKSGTPNGEQFDFKDDLKVNLNSIATPVLANVYVWKGLALKAGLQPEFAVSRSTSGDYAISYKGKPATTSSGAFIKTFALSVPVGISYEYKNLVADLRYNFGVTNLRQDGDKWNRSYGPAAHNRSLTFTVGYKWGL</sequence>
<name>A0ABV1FS04_9BACT</name>
<feature type="domain" description="Outer membrane protein beta-barrel" evidence="2">
    <location>
        <begin position="20"/>
        <end position="225"/>
    </location>
</feature>
<dbReference type="RefSeq" id="WP_215760278.1">
    <property type="nucleotide sequence ID" value="NZ_JAHKBE010000036.1"/>
</dbReference>
<keyword evidence="4" id="KW-1185">Reference proteome</keyword>
<feature type="chain" id="PRO_5045295282" evidence="1">
    <location>
        <begin position="21"/>
        <end position="255"/>
    </location>
</feature>
<organism evidence="3 4">
    <name type="scientific">Hallella faecis</name>
    <dbReference type="NCBI Taxonomy" id="2841596"/>
    <lineage>
        <taxon>Bacteria</taxon>
        <taxon>Pseudomonadati</taxon>
        <taxon>Bacteroidota</taxon>
        <taxon>Bacteroidia</taxon>
        <taxon>Bacteroidales</taxon>
        <taxon>Prevotellaceae</taxon>
        <taxon>Hallella</taxon>
    </lineage>
</organism>
<dbReference type="Proteomes" id="UP001487296">
    <property type="component" value="Unassembled WGS sequence"/>
</dbReference>
<dbReference type="EMBL" id="JBBNFP010000036">
    <property type="protein sequence ID" value="MEQ2487198.1"/>
    <property type="molecule type" value="Genomic_DNA"/>
</dbReference>
<evidence type="ECO:0000259" key="2">
    <source>
        <dbReference type="Pfam" id="PF13568"/>
    </source>
</evidence>
<protein>
    <submittedName>
        <fullName evidence="3">Porin family protein</fullName>
    </submittedName>
</protein>
<proteinExistence type="predicted"/>
<evidence type="ECO:0000313" key="3">
    <source>
        <dbReference type="EMBL" id="MEQ2487198.1"/>
    </source>
</evidence>
<accession>A0ABV1FS04</accession>
<dbReference type="Pfam" id="PF13568">
    <property type="entry name" value="OMP_b-brl_2"/>
    <property type="match status" value="1"/>
</dbReference>
<dbReference type="InterPro" id="IPR025665">
    <property type="entry name" value="Beta-barrel_OMP_2"/>
</dbReference>
<evidence type="ECO:0000313" key="4">
    <source>
        <dbReference type="Proteomes" id="UP001487296"/>
    </source>
</evidence>
<reference evidence="3 4" key="1">
    <citation type="submission" date="2024-04" db="EMBL/GenBank/DDBJ databases">
        <title>Human intestinal bacterial collection.</title>
        <authorList>
            <person name="Pauvert C."/>
            <person name="Hitch T.C.A."/>
            <person name="Clavel T."/>
        </authorList>
    </citation>
    <scope>NUCLEOTIDE SEQUENCE [LARGE SCALE GENOMIC DNA]</scope>
    <source>
        <strain evidence="3 4">CLA-AA-H145</strain>
    </source>
</reference>